<dbReference type="InterPro" id="IPR004805">
    <property type="entry name" value="DnaE2/DnaE/PolC"/>
</dbReference>
<dbReference type="Pfam" id="PF07733">
    <property type="entry name" value="DNA_pol3_alpha"/>
    <property type="match status" value="2"/>
</dbReference>
<dbReference type="SUPFAM" id="SSF53098">
    <property type="entry name" value="Ribonuclease H-like"/>
    <property type="match status" value="1"/>
</dbReference>
<dbReference type="GO" id="GO:0003887">
    <property type="term" value="F:DNA-directed DNA polymerase activity"/>
    <property type="evidence" value="ECO:0007669"/>
    <property type="project" value="UniProtKB-UniRule"/>
</dbReference>
<evidence type="ECO:0000256" key="8">
    <source>
        <dbReference type="ARBA" id="ARBA00022839"/>
    </source>
</evidence>
<keyword evidence="2 11" id="KW-0963">Cytoplasm</keyword>
<dbReference type="Pfam" id="PF02811">
    <property type="entry name" value="PHP"/>
    <property type="match status" value="1"/>
</dbReference>
<dbReference type="NCBIfam" id="NF001688">
    <property type="entry name" value="PRK00448.1"/>
    <property type="match status" value="1"/>
</dbReference>
<dbReference type="CDD" id="cd06127">
    <property type="entry name" value="DEDDh"/>
    <property type="match status" value="1"/>
</dbReference>
<evidence type="ECO:0000313" key="14">
    <source>
        <dbReference type="EMBL" id="QCT69974.1"/>
    </source>
</evidence>
<dbReference type="NCBIfam" id="TIGR01405">
    <property type="entry name" value="polC_Gram_pos"/>
    <property type="match status" value="1"/>
</dbReference>
<evidence type="ECO:0000259" key="12">
    <source>
        <dbReference type="SMART" id="SM00479"/>
    </source>
</evidence>
<dbReference type="GO" id="GO:0006261">
    <property type="term" value="P:DNA-templated DNA replication"/>
    <property type="evidence" value="ECO:0007669"/>
    <property type="project" value="UniProtKB-UniRule"/>
</dbReference>
<evidence type="ECO:0000259" key="13">
    <source>
        <dbReference type="SMART" id="SM00481"/>
    </source>
</evidence>
<dbReference type="PANTHER" id="PTHR32294">
    <property type="entry name" value="DNA POLYMERASE III SUBUNIT ALPHA"/>
    <property type="match status" value="1"/>
</dbReference>
<evidence type="ECO:0000256" key="5">
    <source>
        <dbReference type="ARBA" id="ARBA00022705"/>
    </source>
</evidence>
<evidence type="ECO:0000256" key="1">
    <source>
        <dbReference type="ARBA" id="ARBA00003452"/>
    </source>
</evidence>
<dbReference type="InterPro" id="IPR004013">
    <property type="entry name" value="PHP_dom"/>
</dbReference>
<dbReference type="FunFam" id="3.30.420.10:FF:000045">
    <property type="entry name" value="3'-5' exonuclease DinG"/>
    <property type="match status" value="1"/>
</dbReference>
<dbReference type="PANTHER" id="PTHR32294:SF5">
    <property type="entry name" value="DNA POLYMERASE III POLC-TYPE"/>
    <property type="match status" value="1"/>
</dbReference>
<dbReference type="Gene3D" id="3.30.1900.20">
    <property type="match status" value="1"/>
</dbReference>
<keyword evidence="8 11" id="KW-0269">Exonuclease</keyword>
<accession>A0A4P9C422</accession>
<reference evidence="14 15" key="1">
    <citation type="submission" date="2018-05" db="EMBL/GenBank/DDBJ databases">
        <title>Genome comparison of Eubacterium sp.</title>
        <authorList>
            <person name="Feng Y."/>
            <person name="Sanchez-Andrea I."/>
            <person name="Stams A.J.M."/>
            <person name="De Vos W.M."/>
        </authorList>
    </citation>
    <scope>NUCLEOTIDE SEQUENCE [LARGE SCALE GENOMIC DNA]</scope>
    <source>
        <strain evidence="14 15">YI</strain>
    </source>
</reference>
<keyword evidence="3 11" id="KW-0808">Transferase</keyword>
<dbReference type="GO" id="GO:0003677">
    <property type="term" value="F:DNA binding"/>
    <property type="evidence" value="ECO:0007669"/>
    <property type="project" value="UniProtKB-UniRule"/>
</dbReference>
<feature type="domain" description="Polymerase/histidinol phosphatase N-terminal" evidence="13">
    <location>
        <begin position="269"/>
        <end position="336"/>
    </location>
</feature>
<dbReference type="RefSeq" id="WP_096919409.1">
    <property type="nucleotide sequence ID" value="NZ_CP029487.1"/>
</dbReference>
<dbReference type="InterPro" id="IPR011708">
    <property type="entry name" value="DNA_pol3_alpha_NTPase_dom"/>
</dbReference>
<dbReference type="CDD" id="cd04484">
    <property type="entry name" value="polC_OBF"/>
    <property type="match status" value="1"/>
</dbReference>
<feature type="domain" description="Exonuclease" evidence="12">
    <location>
        <begin position="353"/>
        <end position="518"/>
    </location>
</feature>
<evidence type="ECO:0000256" key="7">
    <source>
        <dbReference type="ARBA" id="ARBA00022801"/>
    </source>
</evidence>
<keyword evidence="9 11" id="KW-0239">DNA-directed DNA polymerase</keyword>
<dbReference type="Gene3D" id="3.20.20.140">
    <property type="entry name" value="Metal-dependent hydrolases"/>
    <property type="match status" value="2"/>
</dbReference>
<dbReference type="Gene3D" id="1.10.150.700">
    <property type="entry name" value="PolC, middle finger domain"/>
    <property type="match status" value="1"/>
</dbReference>
<sequence length="1369" mass="153825">MDALNPIIHKQNDLEELIKKYGLKPQRVEVNSASQELVFTFKTRIPECDSISVQRELVDIFDYTKSLSVIISPEDEGNKETGTKQSVHKLMENVDYDALAKKKEDALNKRLKVIKDTPPAKAGSGASGKKDGKEEEARVLGVGEVVMGDRIKRPAQSMGEIDFSTGAVLDSTNIVVSGRVFGIDSREITDKTTLFTFNITDEHGSVSCKIFARKKNVGMIKENLKKDRWFKVEGNINYDEYSHEKVLTPKNMEVAAAPVRRDNAEEKRVELHLHSQYSSMDAVSKVAKIMKQANDFGHDAIGITDHGVLQAYPEMMSLSKKYGIKVLYGVEGYLVDDDQYIVTGEQNESFEGEFVFFDLETTGLIPGKDNIIEIAAVKIKNKHIVDTFSKIVNPHRPIPPFITNLTGITNQMVEAGEEEAAAVRAFHEFCGDLILVAHNAKFDMGFMEIALNAHHLENNITYIDTLAMSRTLIPTINKHNLKKLASYFKVDMGHHHRALDDSVCSAKIFVKLMELAQKQDVDEVAGLNGLMDVEQIIKSGDTYHIIIYAKNQAGLKDLYKLVSEAHINYFYRRPRIPKSLLAAHRENLIIGSACEAGELYKAVLKNVPKNRLDEIADFYDYFEVQPLGNNEYLLRNETVHSMEELADVNRRIIELGREKGKLVVATGDVHFVDPSDAYFREILQAGQGYKDSHEQPPLYYRSTQEMLDEFTYVDPQTAYELVVTNPRRVAELFDDVKPIPDGTFPPIIEGSDDEIRDMVYKKAHEMYGDPLPDIVEQRVKRELDSIIGNGYSVLYLIAQKLVHHSLEDGYLVGSRGSVGSSLVAMLCGITEVNSLAPHYVCPNCKHYEFFDSTKVGVGPDLPNADCPECGHPMNKDGFDIPFETFLGFEGDKEPDIDLNFSGENQPEAHHYTEVLFGEGKVYRAGTIATLADKTAFGYVKNFFDENGVTAPRAEMERVIEGCAGVKRTTGQHPGGVMVVPKDKDIYDFTPIQYPADDRECGTMTTHFDYHSISGRLLKLDILGHDDPTMLRMLKDITGLDPQEIPLDDEKVISLFTGTSALDLKEDDFDIPLGTCGIPEFGTNFVRQMVLDTKPTAFSDLIRISGLSHGTDVWTNNAQDLVRSGTATIKDVICTRDDIMLGLISMGLAPKESFSIMEHVRKGKGLTDEEEAYMKENNVPAWYIDSCKKIKYMFPKAHAAAYVMMAFRIAYYKVYYPLAYYATYFSIRAKEFNLEKMTNGKETVKKTLAEIRAQGNKASNKDQQLLTSLELALEMYCRGFGFKNVDVYESHYSEFKIVGNELLPPLNAIDGLGDKAAMQIYEEAQKRPFISKEDLQTRAKVNKSNIEKLEQFGCLNSLPDSNQMSFMSMF</sequence>
<keyword evidence="4 11" id="KW-0548">Nucleotidyltransferase</keyword>
<dbReference type="EC" id="2.7.7.7" evidence="11"/>
<dbReference type="InterPro" id="IPR044923">
    <property type="entry name" value="PolC_middle_finger_sf"/>
</dbReference>
<dbReference type="InterPro" id="IPR003141">
    <property type="entry name" value="Pol/His_phosphatase_N"/>
</dbReference>
<dbReference type="SMART" id="SM00479">
    <property type="entry name" value="EXOIII"/>
    <property type="match status" value="1"/>
</dbReference>
<dbReference type="HAMAP" id="MF_00356">
    <property type="entry name" value="DNApol_PolC"/>
    <property type="match status" value="1"/>
</dbReference>
<name>A0A4P9C422_EUBML</name>
<comment type="subcellular location">
    <subcellularLocation>
        <location evidence="11">Cytoplasm</location>
    </subcellularLocation>
</comment>
<comment type="similarity">
    <text evidence="11">Belongs to the DNA polymerase type-C family. PolC subfamily.</text>
</comment>
<dbReference type="Gene3D" id="2.40.50.140">
    <property type="entry name" value="Nucleic acid-binding proteins"/>
    <property type="match status" value="1"/>
</dbReference>
<dbReference type="Proteomes" id="UP000218387">
    <property type="component" value="Chromosome"/>
</dbReference>
<dbReference type="NCBIfam" id="TIGR00573">
    <property type="entry name" value="dnaq"/>
    <property type="match status" value="1"/>
</dbReference>
<evidence type="ECO:0000256" key="10">
    <source>
        <dbReference type="ARBA" id="ARBA00049244"/>
    </source>
</evidence>
<evidence type="ECO:0000313" key="15">
    <source>
        <dbReference type="Proteomes" id="UP000218387"/>
    </source>
</evidence>
<dbReference type="InterPro" id="IPR040982">
    <property type="entry name" value="DNA_pol3_finger"/>
</dbReference>
<dbReference type="Gene3D" id="1.10.150.870">
    <property type="match status" value="1"/>
</dbReference>
<dbReference type="InterPro" id="IPR029460">
    <property type="entry name" value="DNAPol_HHH"/>
</dbReference>
<evidence type="ECO:0000256" key="3">
    <source>
        <dbReference type="ARBA" id="ARBA00022679"/>
    </source>
</evidence>
<comment type="function">
    <text evidence="1 11">Required for replicative DNA synthesis. This DNA polymerase also exhibits 3' to 5' exonuclease activity.</text>
</comment>
<dbReference type="InterPro" id="IPR036397">
    <property type="entry name" value="RNaseH_sf"/>
</dbReference>
<dbReference type="GO" id="GO:0005737">
    <property type="term" value="C:cytoplasm"/>
    <property type="evidence" value="ECO:0007669"/>
    <property type="project" value="UniProtKB-SubCell"/>
</dbReference>
<organism evidence="14 15">
    <name type="scientific">Eubacterium maltosivorans</name>
    <dbReference type="NCBI Taxonomy" id="2041044"/>
    <lineage>
        <taxon>Bacteria</taxon>
        <taxon>Bacillati</taxon>
        <taxon>Bacillota</taxon>
        <taxon>Clostridia</taxon>
        <taxon>Eubacteriales</taxon>
        <taxon>Eubacteriaceae</taxon>
        <taxon>Eubacterium</taxon>
    </lineage>
</organism>
<dbReference type="InterPro" id="IPR012337">
    <property type="entry name" value="RNaseH-like_sf"/>
</dbReference>
<dbReference type="InterPro" id="IPR006308">
    <property type="entry name" value="Pol_III_a_PolC-type_gram_pos"/>
</dbReference>
<dbReference type="KEGG" id="emt:CPZ25_001170"/>
<keyword evidence="5 11" id="KW-0235">DNA replication</keyword>
<evidence type="ECO:0000256" key="6">
    <source>
        <dbReference type="ARBA" id="ARBA00022722"/>
    </source>
</evidence>
<proteinExistence type="inferred from homology"/>
<comment type="catalytic activity">
    <reaction evidence="10 11">
        <text>DNA(n) + a 2'-deoxyribonucleoside 5'-triphosphate = DNA(n+1) + diphosphate</text>
        <dbReference type="Rhea" id="RHEA:22508"/>
        <dbReference type="Rhea" id="RHEA-COMP:17339"/>
        <dbReference type="Rhea" id="RHEA-COMP:17340"/>
        <dbReference type="ChEBI" id="CHEBI:33019"/>
        <dbReference type="ChEBI" id="CHEBI:61560"/>
        <dbReference type="ChEBI" id="CHEBI:173112"/>
        <dbReference type="EC" id="2.7.7.7"/>
    </reaction>
</comment>
<dbReference type="InterPro" id="IPR012340">
    <property type="entry name" value="NA-bd_OB-fold"/>
</dbReference>
<protein>
    <recommendedName>
        <fullName evidence="11">DNA polymerase III PolC-type</fullName>
        <shortName evidence="11">PolIII</shortName>
        <ecNumber evidence="11">2.7.7.7</ecNumber>
    </recommendedName>
</protein>
<gene>
    <name evidence="11 14" type="primary">polC</name>
    <name evidence="14" type="ORF">CPZ25_001170</name>
</gene>
<evidence type="ECO:0000256" key="9">
    <source>
        <dbReference type="ARBA" id="ARBA00022932"/>
    </source>
</evidence>
<dbReference type="Pfam" id="PF14579">
    <property type="entry name" value="HHH_6"/>
    <property type="match status" value="1"/>
</dbReference>
<dbReference type="InterPro" id="IPR006054">
    <property type="entry name" value="DnaQ"/>
</dbReference>
<evidence type="ECO:0000256" key="11">
    <source>
        <dbReference type="HAMAP-Rule" id="MF_00356"/>
    </source>
</evidence>
<keyword evidence="15" id="KW-1185">Reference proteome</keyword>
<dbReference type="EMBL" id="CP029487">
    <property type="protein sequence ID" value="QCT69974.1"/>
    <property type="molecule type" value="Genomic_DNA"/>
</dbReference>
<dbReference type="Pfam" id="PF00929">
    <property type="entry name" value="RNase_T"/>
    <property type="match status" value="1"/>
</dbReference>
<dbReference type="GO" id="GO:0008408">
    <property type="term" value="F:3'-5' exonuclease activity"/>
    <property type="evidence" value="ECO:0007669"/>
    <property type="project" value="UniProtKB-UniRule"/>
</dbReference>
<dbReference type="InterPro" id="IPR013520">
    <property type="entry name" value="Ribonucl_H"/>
</dbReference>
<keyword evidence="6 11" id="KW-0540">Nuclease</keyword>
<evidence type="ECO:0000256" key="2">
    <source>
        <dbReference type="ARBA" id="ARBA00022490"/>
    </source>
</evidence>
<evidence type="ECO:0000256" key="4">
    <source>
        <dbReference type="ARBA" id="ARBA00022695"/>
    </source>
</evidence>
<dbReference type="Gene3D" id="6.10.140.1510">
    <property type="match status" value="1"/>
</dbReference>
<dbReference type="SUPFAM" id="SSF160975">
    <property type="entry name" value="AF1531-like"/>
    <property type="match status" value="1"/>
</dbReference>
<dbReference type="Pfam" id="PF17657">
    <property type="entry name" value="DNA_pol3_finger"/>
    <property type="match status" value="1"/>
</dbReference>
<dbReference type="CDD" id="cd07435">
    <property type="entry name" value="PHP_PolIIIA_POLC"/>
    <property type="match status" value="1"/>
</dbReference>
<dbReference type="Gene3D" id="3.30.420.10">
    <property type="entry name" value="Ribonuclease H-like superfamily/Ribonuclease H"/>
    <property type="match status" value="1"/>
</dbReference>
<keyword evidence="7 11" id="KW-0378">Hydrolase</keyword>
<dbReference type="SMART" id="SM00481">
    <property type="entry name" value="POLIIIAc"/>
    <property type="match status" value="1"/>
</dbReference>